<dbReference type="OrthoDB" id="4326706at2"/>
<dbReference type="EMBL" id="SRID01000082">
    <property type="protein sequence ID" value="TGB11814.1"/>
    <property type="molecule type" value="Genomic_DNA"/>
</dbReference>
<sequence>MTTSPQPPEEPIIPDDVWEKFTSDTEASIRATAPKEPSARARLVTRRLQEEQDQQRAAGERGEAPRTGKRSWRERRQARRAGFGPERAPRPARPGGSFLDRFRLPIVLVLTLAVGLLIWDPMAAIRWLPGVGGSDGGSTADAPPNPGQSGKPAPPTGSVPLISPARAFPDAKPKLPSGAGFERVRTVRSTTCPQRVSTGLERVIGDSGAGCAQQIAALYTDSAHQARFSLTVITFALPEDLGLVLAMASSHPEEYRVDSLAPAAGSPLPQLAKGASETLHRMGTERSVVFANAQWAEGADQDAARLSRMNRELLDYVADQVAEFEEGQSHPKGKNPERHPTPPATTRDEEPAAAV</sequence>
<evidence type="ECO:0000313" key="3">
    <source>
        <dbReference type="Proteomes" id="UP000297948"/>
    </source>
</evidence>
<evidence type="ECO:0000256" key="1">
    <source>
        <dbReference type="SAM" id="MobiDB-lite"/>
    </source>
</evidence>
<feature type="compositionally biased region" description="Basic residues" evidence="1">
    <location>
        <begin position="67"/>
        <end position="79"/>
    </location>
</feature>
<feature type="region of interest" description="Disordered" evidence="1">
    <location>
        <begin position="321"/>
        <end position="355"/>
    </location>
</feature>
<comment type="caution">
    <text evidence="2">The sequence shown here is derived from an EMBL/GenBank/DDBJ whole genome shotgun (WGS) entry which is preliminary data.</text>
</comment>
<protein>
    <submittedName>
        <fullName evidence="2">Uncharacterized protein</fullName>
    </submittedName>
</protein>
<feature type="region of interest" description="Disordered" evidence="1">
    <location>
        <begin position="1"/>
        <end position="96"/>
    </location>
</feature>
<feature type="compositionally biased region" description="Pro residues" evidence="1">
    <location>
        <begin position="1"/>
        <end position="11"/>
    </location>
</feature>
<keyword evidence="3" id="KW-1185">Reference proteome</keyword>
<feature type="compositionally biased region" description="Basic and acidic residues" evidence="1">
    <location>
        <begin position="47"/>
        <end position="66"/>
    </location>
</feature>
<name>A0A4Z0H9R5_9ACTN</name>
<feature type="compositionally biased region" description="Basic and acidic residues" evidence="1">
    <location>
        <begin position="334"/>
        <end position="355"/>
    </location>
</feature>
<proteinExistence type="predicted"/>
<dbReference type="AlphaFoldDB" id="A0A4Z0H9R5"/>
<reference evidence="2 3" key="1">
    <citation type="submission" date="2019-03" db="EMBL/GenBank/DDBJ databases">
        <authorList>
            <person name="Gonzalez-Pimentel J.L."/>
        </authorList>
    </citation>
    <scope>NUCLEOTIDE SEQUENCE [LARGE SCALE GENOMIC DNA]</scope>
    <source>
        <strain evidence="2 3">JCM 31289</strain>
    </source>
</reference>
<organism evidence="2 3">
    <name type="scientific">Streptomyces palmae</name>
    <dbReference type="NCBI Taxonomy" id="1701085"/>
    <lineage>
        <taxon>Bacteria</taxon>
        <taxon>Bacillati</taxon>
        <taxon>Actinomycetota</taxon>
        <taxon>Actinomycetes</taxon>
        <taxon>Kitasatosporales</taxon>
        <taxon>Streptomycetaceae</taxon>
        <taxon>Streptomyces</taxon>
    </lineage>
</organism>
<accession>A0A4Z0H9R5</accession>
<gene>
    <name evidence="2" type="ORF">E4099_11730</name>
</gene>
<evidence type="ECO:0000313" key="2">
    <source>
        <dbReference type="EMBL" id="TGB11814.1"/>
    </source>
</evidence>
<dbReference type="RefSeq" id="WP_135338945.1">
    <property type="nucleotide sequence ID" value="NZ_JBHLTX010000036.1"/>
</dbReference>
<feature type="region of interest" description="Disordered" evidence="1">
    <location>
        <begin position="134"/>
        <end position="163"/>
    </location>
</feature>
<dbReference type="Proteomes" id="UP000297948">
    <property type="component" value="Unassembled WGS sequence"/>
</dbReference>